<accession>A0A291LZX3</accession>
<feature type="transmembrane region" description="Helical" evidence="1">
    <location>
        <begin position="89"/>
        <end position="108"/>
    </location>
</feature>
<dbReference type="Pfam" id="PF07332">
    <property type="entry name" value="Phage_holin_3_6"/>
    <property type="match status" value="1"/>
</dbReference>
<dbReference type="KEGG" id="cmag:CBW24_09710"/>
<keyword evidence="3" id="KW-1185">Reference proteome</keyword>
<evidence type="ECO:0000313" key="2">
    <source>
        <dbReference type="EMBL" id="ATI42261.1"/>
    </source>
</evidence>
<protein>
    <recommendedName>
        <fullName evidence="4">Superfamily III holin-X</fullName>
    </recommendedName>
</protein>
<evidence type="ECO:0008006" key="4">
    <source>
        <dbReference type="Google" id="ProtNLM"/>
    </source>
</evidence>
<dbReference type="Proteomes" id="UP000219050">
    <property type="component" value="Chromosome"/>
</dbReference>
<dbReference type="AlphaFoldDB" id="A0A291LZX3"/>
<proteinExistence type="predicted"/>
<evidence type="ECO:0000256" key="1">
    <source>
        <dbReference type="SAM" id="Phobius"/>
    </source>
</evidence>
<dbReference type="InterPro" id="IPR009937">
    <property type="entry name" value="Phage_holin_3_6"/>
</dbReference>
<keyword evidence="1" id="KW-1133">Transmembrane helix</keyword>
<reference evidence="2 3" key="1">
    <citation type="submission" date="2017-05" db="EMBL/GenBank/DDBJ databases">
        <title>Comparative genomic and metabolic analysis of manganese-oxidizing mechanisms in Celeribater manganoxidans DY25T: its adaption to the environment of polymetallic nodule.</title>
        <authorList>
            <person name="Wang X."/>
        </authorList>
    </citation>
    <scope>NUCLEOTIDE SEQUENCE [LARGE SCALE GENOMIC DNA]</scope>
    <source>
        <strain evidence="2 3">DY25</strain>
    </source>
</reference>
<keyword evidence="1" id="KW-0472">Membrane</keyword>
<evidence type="ECO:0000313" key="3">
    <source>
        <dbReference type="Proteomes" id="UP000219050"/>
    </source>
</evidence>
<dbReference type="OrthoDB" id="7865288at2"/>
<keyword evidence="1" id="KW-0812">Transmembrane</keyword>
<feature type="transmembrane region" description="Helical" evidence="1">
    <location>
        <begin position="53"/>
        <end position="83"/>
    </location>
</feature>
<sequence length="140" mass="14601">MTDPNTPHGDEGVRHQIRETSGLVGDVLAQVTKLVRGEMDLFRAEVDENLRKAGAAVGMIVAGVVILLTALNVLASALVAGLVELGIDAGWSALIVGVLFAVIAGLLAKKGLNDLKLKSLAPTRTAKNVRRDGEAVKEAV</sequence>
<name>A0A291LZX3_9RHOB</name>
<gene>
    <name evidence="2" type="ORF">CBW24_09710</name>
</gene>
<dbReference type="EMBL" id="CP021404">
    <property type="protein sequence ID" value="ATI42261.1"/>
    <property type="molecule type" value="Genomic_DNA"/>
</dbReference>
<organism evidence="2 3">
    <name type="scientific">Pacificitalea manganoxidans</name>
    <dbReference type="NCBI Taxonomy" id="1411902"/>
    <lineage>
        <taxon>Bacteria</taxon>
        <taxon>Pseudomonadati</taxon>
        <taxon>Pseudomonadota</taxon>
        <taxon>Alphaproteobacteria</taxon>
        <taxon>Rhodobacterales</taxon>
        <taxon>Paracoccaceae</taxon>
        <taxon>Pacificitalea</taxon>
    </lineage>
</organism>